<evidence type="ECO:0000313" key="3">
    <source>
        <dbReference type="Proteomes" id="UP000799757"/>
    </source>
</evidence>
<dbReference type="AlphaFoldDB" id="A0A6A6XT06"/>
<feature type="region of interest" description="Disordered" evidence="1">
    <location>
        <begin position="203"/>
        <end position="227"/>
    </location>
</feature>
<evidence type="ECO:0000256" key="1">
    <source>
        <dbReference type="SAM" id="MobiDB-lite"/>
    </source>
</evidence>
<keyword evidence="3" id="KW-1185">Reference proteome</keyword>
<dbReference type="EMBL" id="MU001775">
    <property type="protein sequence ID" value="KAF2798874.1"/>
    <property type="molecule type" value="Genomic_DNA"/>
</dbReference>
<dbReference type="OrthoDB" id="2823490at2759"/>
<organism evidence="2 3">
    <name type="scientific">Melanomma pulvis-pyrius CBS 109.77</name>
    <dbReference type="NCBI Taxonomy" id="1314802"/>
    <lineage>
        <taxon>Eukaryota</taxon>
        <taxon>Fungi</taxon>
        <taxon>Dikarya</taxon>
        <taxon>Ascomycota</taxon>
        <taxon>Pezizomycotina</taxon>
        <taxon>Dothideomycetes</taxon>
        <taxon>Pleosporomycetidae</taxon>
        <taxon>Pleosporales</taxon>
        <taxon>Melanommataceae</taxon>
        <taxon>Melanomma</taxon>
    </lineage>
</organism>
<protein>
    <submittedName>
        <fullName evidence="2">Uncharacterized protein</fullName>
    </submittedName>
</protein>
<gene>
    <name evidence="2" type="ORF">K505DRAFT_321589</name>
</gene>
<reference evidence="2" key="1">
    <citation type="journal article" date="2020" name="Stud. Mycol.">
        <title>101 Dothideomycetes genomes: a test case for predicting lifestyles and emergence of pathogens.</title>
        <authorList>
            <person name="Haridas S."/>
            <person name="Albert R."/>
            <person name="Binder M."/>
            <person name="Bloem J."/>
            <person name="Labutti K."/>
            <person name="Salamov A."/>
            <person name="Andreopoulos B."/>
            <person name="Baker S."/>
            <person name="Barry K."/>
            <person name="Bills G."/>
            <person name="Bluhm B."/>
            <person name="Cannon C."/>
            <person name="Castanera R."/>
            <person name="Culley D."/>
            <person name="Daum C."/>
            <person name="Ezra D."/>
            <person name="Gonzalez J."/>
            <person name="Henrissat B."/>
            <person name="Kuo A."/>
            <person name="Liang C."/>
            <person name="Lipzen A."/>
            <person name="Lutzoni F."/>
            <person name="Magnuson J."/>
            <person name="Mondo S."/>
            <person name="Nolan M."/>
            <person name="Ohm R."/>
            <person name="Pangilinan J."/>
            <person name="Park H.-J."/>
            <person name="Ramirez L."/>
            <person name="Alfaro M."/>
            <person name="Sun H."/>
            <person name="Tritt A."/>
            <person name="Yoshinaga Y."/>
            <person name="Zwiers L.-H."/>
            <person name="Turgeon B."/>
            <person name="Goodwin S."/>
            <person name="Spatafora J."/>
            <person name="Crous P."/>
            <person name="Grigoriev I."/>
        </authorList>
    </citation>
    <scope>NUCLEOTIDE SEQUENCE</scope>
    <source>
        <strain evidence="2">CBS 109.77</strain>
    </source>
</reference>
<accession>A0A6A6XT06</accession>
<sequence length="334" mass="39238">MPSLLSLPREIRDKICTYAILAPRNEPAPLTTSIPDLLLERRHLEHPRLSAWGNLSTVKYRPDNIVASSTPLLLVNHQLYAETISNLRLIPGARTYDLDIIVLDEILLVPTWLLVPVLDVHVDRLNVTFRIAGRYNHQDRYQEYGRYKGFAIGDGAGPALSWHIYSLLERFFKVGPIGECNEETKDRNVTIKTLEINIETPSDVAPSRFMPPKSGHRRRKSEDDEPDDAVLDPEYFIDFVTRNVRWMLKMDYHSANYGKIFYEYMDRIIVRRDGEVELECDLAERFRDLKFTDSFWRNQIQFDRWKEQATKKRRAWGLRVLEEEKKEMVENEEE</sequence>
<evidence type="ECO:0000313" key="2">
    <source>
        <dbReference type="EMBL" id="KAF2798874.1"/>
    </source>
</evidence>
<name>A0A6A6XT06_9PLEO</name>
<dbReference type="Proteomes" id="UP000799757">
    <property type="component" value="Unassembled WGS sequence"/>
</dbReference>
<proteinExistence type="predicted"/>